<organism evidence="2 3">
    <name type="scientific">Dolichospermum planctonicum</name>
    <dbReference type="NCBI Taxonomy" id="136072"/>
    <lineage>
        <taxon>Bacteria</taxon>
        <taxon>Bacillati</taxon>
        <taxon>Cyanobacteriota</taxon>
        <taxon>Cyanophyceae</taxon>
        <taxon>Nostocales</taxon>
        <taxon>Aphanizomenonaceae</taxon>
        <taxon>Dolichospermum</taxon>
    </lineage>
</organism>
<dbReference type="Pfam" id="PF00535">
    <property type="entry name" value="Glycos_transf_2"/>
    <property type="match status" value="1"/>
</dbReference>
<gene>
    <name evidence="2" type="ORF">NIES80_24840</name>
</gene>
<dbReference type="EMBL" id="BJCF01000027">
    <property type="protein sequence ID" value="GCL42776.1"/>
    <property type="molecule type" value="Genomic_DNA"/>
</dbReference>
<protein>
    <submittedName>
        <fullName evidence="2">Glycosyl transferase family protein</fullName>
    </submittedName>
</protein>
<dbReference type="InterPro" id="IPR029044">
    <property type="entry name" value="Nucleotide-diphossugar_trans"/>
</dbReference>
<dbReference type="OrthoDB" id="396512at2"/>
<dbReference type="SUPFAM" id="SSF53448">
    <property type="entry name" value="Nucleotide-diphospho-sugar transferases"/>
    <property type="match status" value="1"/>
</dbReference>
<dbReference type="InterPro" id="IPR001173">
    <property type="entry name" value="Glyco_trans_2-like"/>
</dbReference>
<evidence type="ECO:0000313" key="2">
    <source>
        <dbReference type="EMBL" id="GCL42776.1"/>
    </source>
</evidence>
<keyword evidence="2" id="KW-0808">Transferase</keyword>
<comment type="caution">
    <text evidence="2">The sequence shown here is derived from an EMBL/GenBank/DDBJ whole genome shotgun (WGS) entry which is preliminary data.</text>
</comment>
<dbReference type="Gene3D" id="3.90.550.10">
    <property type="entry name" value="Spore Coat Polysaccharide Biosynthesis Protein SpsA, Chain A"/>
    <property type="match status" value="1"/>
</dbReference>
<dbReference type="CDD" id="cd00761">
    <property type="entry name" value="Glyco_tranf_GTA_type"/>
    <property type="match status" value="1"/>
</dbReference>
<feature type="domain" description="Glycosyltransferase 2-like" evidence="1">
    <location>
        <begin position="5"/>
        <end position="129"/>
    </location>
</feature>
<evidence type="ECO:0000259" key="1">
    <source>
        <dbReference type="Pfam" id="PF00535"/>
    </source>
</evidence>
<dbReference type="PANTHER" id="PTHR22916">
    <property type="entry name" value="GLYCOSYLTRANSFERASE"/>
    <property type="match status" value="1"/>
</dbReference>
<reference evidence="3" key="1">
    <citation type="submission" date="2019-02" db="EMBL/GenBank/DDBJ databases">
        <title>Draft genome sequence of Dolichospermum planctonicum NIES-80.</title>
        <authorList>
            <person name="Yamaguchi H."/>
            <person name="Suzuki S."/>
            <person name="Kawachi M."/>
        </authorList>
    </citation>
    <scope>NUCLEOTIDE SEQUENCE [LARGE SCALE GENOMIC DNA]</scope>
    <source>
        <strain evidence="3">NIES-80</strain>
    </source>
</reference>
<dbReference type="GO" id="GO:0016740">
    <property type="term" value="F:transferase activity"/>
    <property type="evidence" value="ECO:0007669"/>
    <property type="project" value="UniProtKB-KW"/>
</dbReference>
<accession>A0A480AFI3</accession>
<dbReference type="Proteomes" id="UP000299367">
    <property type="component" value="Unassembled WGS sequence"/>
</dbReference>
<proteinExistence type="predicted"/>
<dbReference type="RefSeq" id="WP_137908340.1">
    <property type="nucleotide sequence ID" value="NZ_BJCF01000027.1"/>
</dbReference>
<evidence type="ECO:0000313" key="3">
    <source>
        <dbReference type="Proteomes" id="UP000299367"/>
    </source>
</evidence>
<sequence>MISCSLLIPCYNAEKYLPRLWETVEAQTVPFDEVICYDDGSQDNTVEVAKSLGAKVIVGNKNIGVSHARNQLAKASNCDWIHFHDADDILHPEYLEKTKAKIDSSIDVIICNADWVDEETRQLVIARKYQNQDFKNNPLIAAIANPIGVISGLYRKDKFLMVKGFNENYSCWEDADLHVCLAGSGAKFLVVEEVLAFSLRHSHGLSQNQHKCWHCRFQFLKKYANEFDSSINEVVIEQLEVVTRAFLGLNDKELAFESLKFCQFLGGNPPKTQNILLQSLKSIMPAFWLIQIQDFIRRQSL</sequence>
<name>A0A480AFI3_9CYAN</name>
<dbReference type="AlphaFoldDB" id="A0A480AFI3"/>